<accession>A0A0N9HX86</accession>
<keyword evidence="3" id="KW-0732">Signal</keyword>
<name>A0A0N9HX86_9PSEU</name>
<gene>
    <name evidence="7" type="ORF">AOZ06_05800</name>
</gene>
<sequence>MFAAVIILVSGCAAEPASDDKEKTLNSQFAELQKRPDIDSAVQRYGEVLTKIRDRLAASNFATGWREAKDRASSRGCTSGFSGAWSEIDDETGEIRTLPTWISSGNLPDEKWDSAVSAIVETVRDHGFDGPGVVANRPGDHEVIFRDGYGAQITFGTLTNTVLSLTTGCHLTVAAHQRGTPPPKRTY</sequence>
<keyword evidence="5" id="KW-0564">Palmitate</keyword>
<protein>
    <submittedName>
        <fullName evidence="7">Uncharacterized protein</fullName>
    </submittedName>
</protein>
<keyword evidence="6" id="KW-0449">Lipoprotein</keyword>
<dbReference type="Proteomes" id="UP000063699">
    <property type="component" value="Chromosome"/>
</dbReference>
<dbReference type="Pfam" id="PF16708">
    <property type="entry name" value="LppA"/>
    <property type="match status" value="1"/>
</dbReference>
<evidence type="ECO:0000256" key="1">
    <source>
        <dbReference type="ARBA" id="ARBA00004193"/>
    </source>
</evidence>
<keyword evidence="8" id="KW-1185">Reference proteome</keyword>
<dbReference type="AlphaFoldDB" id="A0A0N9HX86"/>
<evidence type="ECO:0000313" key="8">
    <source>
        <dbReference type="Proteomes" id="UP000063699"/>
    </source>
</evidence>
<comment type="subcellular location">
    <subcellularLocation>
        <location evidence="1">Cell membrane</location>
        <topology evidence="1">Lipid-anchor</topology>
    </subcellularLocation>
</comment>
<evidence type="ECO:0000256" key="2">
    <source>
        <dbReference type="ARBA" id="ARBA00022475"/>
    </source>
</evidence>
<evidence type="ECO:0000256" key="4">
    <source>
        <dbReference type="ARBA" id="ARBA00023136"/>
    </source>
</evidence>
<dbReference type="KEGG" id="kphy:AOZ06_05800"/>
<keyword evidence="2" id="KW-1003">Cell membrane</keyword>
<dbReference type="STRING" id="860235.AOZ06_05800"/>
<keyword evidence="4" id="KW-0472">Membrane</keyword>
<evidence type="ECO:0000256" key="3">
    <source>
        <dbReference type="ARBA" id="ARBA00022729"/>
    </source>
</evidence>
<dbReference type="InterPro" id="IPR032018">
    <property type="entry name" value="LppA/LppB/LprP"/>
</dbReference>
<dbReference type="EMBL" id="CP012752">
    <property type="protein sequence ID" value="ALG06505.1"/>
    <property type="molecule type" value="Genomic_DNA"/>
</dbReference>
<dbReference type="Gene3D" id="3.30.2030.20">
    <property type="match status" value="1"/>
</dbReference>
<evidence type="ECO:0000256" key="6">
    <source>
        <dbReference type="ARBA" id="ARBA00023288"/>
    </source>
</evidence>
<proteinExistence type="predicted"/>
<evidence type="ECO:0000313" key="7">
    <source>
        <dbReference type="EMBL" id="ALG06505.1"/>
    </source>
</evidence>
<organism evidence="7 8">
    <name type="scientific">Kibdelosporangium phytohabitans</name>
    <dbReference type="NCBI Taxonomy" id="860235"/>
    <lineage>
        <taxon>Bacteria</taxon>
        <taxon>Bacillati</taxon>
        <taxon>Actinomycetota</taxon>
        <taxon>Actinomycetes</taxon>
        <taxon>Pseudonocardiales</taxon>
        <taxon>Pseudonocardiaceae</taxon>
        <taxon>Kibdelosporangium</taxon>
    </lineage>
</organism>
<dbReference type="GO" id="GO:0005886">
    <property type="term" value="C:plasma membrane"/>
    <property type="evidence" value="ECO:0007669"/>
    <property type="project" value="UniProtKB-SubCell"/>
</dbReference>
<reference evidence="7 8" key="1">
    <citation type="submission" date="2015-07" db="EMBL/GenBank/DDBJ databases">
        <title>Genome sequencing of Kibdelosporangium phytohabitans.</title>
        <authorList>
            <person name="Qin S."/>
            <person name="Xing K."/>
        </authorList>
    </citation>
    <scope>NUCLEOTIDE SEQUENCE [LARGE SCALE GENOMIC DNA]</scope>
    <source>
        <strain evidence="7 8">KLBMP1111</strain>
    </source>
</reference>
<evidence type="ECO:0000256" key="5">
    <source>
        <dbReference type="ARBA" id="ARBA00023139"/>
    </source>
</evidence>